<name>A0A1I2NPV5_9EURY</name>
<dbReference type="InterPro" id="IPR004864">
    <property type="entry name" value="LEA_2"/>
</dbReference>
<feature type="compositionally biased region" description="Low complexity" evidence="1">
    <location>
        <begin position="371"/>
        <end position="388"/>
    </location>
</feature>
<evidence type="ECO:0000313" key="4">
    <source>
        <dbReference type="EMBL" id="SFG05892.1"/>
    </source>
</evidence>
<evidence type="ECO:0000259" key="3">
    <source>
        <dbReference type="SMART" id="SM00769"/>
    </source>
</evidence>
<dbReference type="InterPro" id="IPR013990">
    <property type="entry name" value="WHy-dom"/>
</dbReference>
<feature type="transmembrane region" description="Helical" evidence="2">
    <location>
        <begin position="17"/>
        <end position="38"/>
    </location>
</feature>
<accession>A0A1I2NPV5</accession>
<feature type="domain" description="Water stress and hypersensitive response" evidence="3">
    <location>
        <begin position="189"/>
        <end position="307"/>
    </location>
</feature>
<evidence type="ECO:0000256" key="1">
    <source>
        <dbReference type="SAM" id="MobiDB-lite"/>
    </source>
</evidence>
<evidence type="ECO:0000313" key="5">
    <source>
        <dbReference type="Proteomes" id="UP000198876"/>
    </source>
</evidence>
<dbReference type="EMBL" id="FOOQ01000001">
    <property type="protein sequence ID" value="SFG05892.1"/>
    <property type="molecule type" value="Genomic_DNA"/>
</dbReference>
<dbReference type="Gene3D" id="2.60.40.10">
    <property type="entry name" value="Immunoglobulins"/>
    <property type="match status" value="2"/>
</dbReference>
<dbReference type="OrthoDB" id="105458at2157"/>
<reference evidence="5" key="1">
    <citation type="submission" date="2016-10" db="EMBL/GenBank/DDBJ databases">
        <authorList>
            <person name="Varghese N."/>
            <person name="Submissions S."/>
        </authorList>
    </citation>
    <scope>NUCLEOTIDE SEQUENCE [LARGE SCALE GENOMIC DNA]</scope>
    <source>
        <strain evidence="5">CGMCC 1.7739</strain>
    </source>
</reference>
<gene>
    <name evidence="4" type="ORF">SAMN04488063_1294</name>
</gene>
<dbReference type="InterPro" id="IPR013783">
    <property type="entry name" value="Ig-like_fold"/>
</dbReference>
<dbReference type="Proteomes" id="UP000198876">
    <property type="component" value="Unassembled WGS sequence"/>
</dbReference>
<dbReference type="AlphaFoldDB" id="A0A1I2NPV5"/>
<feature type="region of interest" description="Disordered" evidence="1">
    <location>
        <begin position="311"/>
        <end position="403"/>
    </location>
</feature>
<dbReference type="SMART" id="SM00769">
    <property type="entry name" value="WHy"/>
    <property type="match status" value="2"/>
</dbReference>
<evidence type="ECO:0000256" key="2">
    <source>
        <dbReference type="SAM" id="Phobius"/>
    </source>
</evidence>
<dbReference type="SUPFAM" id="SSF117070">
    <property type="entry name" value="LEA14-like"/>
    <property type="match status" value="2"/>
</dbReference>
<dbReference type="Pfam" id="PF03168">
    <property type="entry name" value="LEA_2"/>
    <property type="match status" value="2"/>
</dbReference>
<keyword evidence="2" id="KW-0472">Membrane</keyword>
<dbReference type="GO" id="GO:0009269">
    <property type="term" value="P:response to desiccation"/>
    <property type="evidence" value="ECO:0007669"/>
    <property type="project" value="InterPro"/>
</dbReference>
<feature type="compositionally biased region" description="Low complexity" evidence="1">
    <location>
        <begin position="346"/>
        <end position="356"/>
    </location>
</feature>
<dbReference type="STRING" id="553467.SAMN04488063_1294"/>
<protein>
    <submittedName>
        <fullName evidence="4">LEA14-like dessication related protein</fullName>
    </submittedName>
</protein>
<feature type="compositionally biased region" description="Polar residues" evidence="1">
    <location>
        <begin position="319"/>
        <end position="330"/>
    </location>
</feature>
<keyword evidence="5" id="KW-1185">Reference proteome</keyword>
<proteinExistence type="predicted"/>
<organism evidence="4 5">
    <name type="scientific">Halopelagius inordinatus</name>
    <dbReference type="NCBI Taxonomy" id="553467"/>
    <lineage>
        <taxon>Archaea</taxon>
        <taxon>Methanobacteriati</taxon>
        <taxon>Methanobacteriota</taxon>
        <taxon>Stenosarchaea group</taxon>
        <taxon>Halobacteria</taxon>
        <taxon>Halobacteriales</taxon>
        <taxon>Haloferacaceae</taxon>
    </lineage>
</organism>
<keyword evidence="2" id="KW-0812">Transmembrane</keyword>
<keyword evidence="2" id="KW-1133">Transmembrane helix</keyword>
<sequence length="403" mass="42405">MSGHIAALLVGSKLRTVGVVVLALGVVAGGGVAVGVLGTPSVGDVENRFGAVNDSTTTIHTDLVVSNPNPVGVSLGGVTVSYDVRMNGVKMAEGSKAGVAVESGESTLSAETEMRNERISTWWRSHVENGEHSEVSVDATVRSSTLGRAADAPNVTRSVDTEMLAAFNSSETREVNANAPVVSDPVMYVNRTNASWGDVDESVTPLELRFVVYNPKPYPVTVSKLGYDIAMNDVAVGNGTTESEYVVAPKSTKTIEATTYVRNERLDEWWVTHLERNQVTDLRIDFAAQFDVGGGRTVDVPLDPLTYEETIETDIFGTKNGTAPTNGTDSGESETTTPADEETAEPPETTTAADSGGLLGGDSPDSEERTATPAETTAPTPTATTTPAETDDRTTTDDGLFAL</sequence>
<feature type="domain" description="Water stress and hypersensitive response" evidence="3">
    <location>
        <begin position="42"/>
        <end position="160"/>
    </location>
</feature>
<dbReference type="RefSeq" id="WP_092890030.1">
    <property type="nucleotide sequence ID" value="NZ_FOOQ01000001.1"/>
</dbReference>